<organism evidence="10 11">
    <name type="scientific">Danaus plexippus plexippus</name>
    <dbReference type="NCBI Taxonomy" id="278856"/>
    <lineage>
        <taxon>Eukaryota</taxon>
        <taxon>Metazoa</taxon>
        <taxon>Ecdysozoa</taxon>
        <taxon>Arthropoda</taxon>
        <taxon>Hexapoda</taxon>
        <taxon>Insecta</taxon>
        <taxon>Pterygota</taxon>
        <taxon>Neoptera</taxon>
        <taxon>Endopterygota</taxon>
        <taxon>Lepidoptera</taxon>
        <taxon>Glossata</taxon>
        <taxon>Ditrysia</taxon>
        <taxon>Papilionoidea</taxon>
        <taxon>Nymphalidae</taxon>
        <taxon>Danainae</taxon>
        <taxon>Danaini</taxon>
        <taxon>Danaina</taxon>
        <taxon>Danaus</taxon>
        <taxon>Danaus</taxon>
    </lineage>
</organism>
<evidence type="ECO:0000313" key="10">
    <source>
        <dbReference type="EMBL" id="OWR41396.1"/>
    </source>
</evidence>
<dbReference type="KEGG" id="dpl:KGM_215439"/>
<dbReference type="InterPro" id="IPR002068">
    <property type="entry name" value="A-crystallin/Hsp20_dom"/>
</dbReference>
<dbReference type="InterPro" id="IPR008978">
    <property type="entry name" value="HSP20-like_chaperone"/>
</dbReference>
<evidence type="ECO:0000313" key="11">
    <source>
        <dbReference type="Proteomes" id="UP000007151"/>
    </source>
</evidence>
<feature type="binding site" evidence="6">
    <location>
        <position position="100"/>
    </location>
    <ligand>
        <name>Zn(2+)</name>
        <dbReference type="ChEBI" id="CHEBI:29105"/>
        <label>1</label>
    </ligand>
</feature>
<dbReference type="GO" id="GO:0009408">
    <property type="term" value="P:response to heat"/>
    <property type="evidence" value="ECO:0007669"/>
    <property type="project" value="UniProtKB-ARBA"/>
</dbReference>
<feature type="compositionally biased region" description="Basic and acidic residues" evidence="9">
    <location>
        <begin position="165"/>
        <end position="181"/>
    </location>
</feature>
<dbReference type="PANTHER" id="PTHR45640">
    <property type="entry name" value="HEAT SHOCK PROTEIN HSP-12.2-RELATED"/>
    <property type="match status" value="1"/>
</dbReference>
<reference evidence="10 11" key="1">
    <citation type="journal article" date="2011" name="Cell">
        <title>The monarch butterfly genome yields insights into long-distance migration.</title>
        <authorList>
            <person name="Zhan S."/>
            <person name="Merlin C."/>
            <person name="Boore J.L."/>
            <person name="Reppert S.M."/>
        </authorList>
    </citation>
    <scope>NUCLEOTIDE SEQUENCE [LARGE SCALE GENOMIC DNA]</scope>
    <source>
        <strain evidence="10">F-2</strain>
    </source>
</reference>
<comment type="caution">
    <text evidence="10">The sequence shown here is derived from an EMBL/GenBank/DDBJ whole genome shotgun (WGS) entry which is preliminary data.</text>
</comment>
<feature type="binding site" evidence="6">
    <location>
        <position position="102"/>
    </location>
    <ligand>
        <name>Zn(2+)</name>
        <dbReference type="ChEBI" id="CHEBI:29105"/>
        <label>1</label>
    </ligand>
</feature>
<comment type="similarity">
    <text evidence="5 7 8">Belongs to the small heat shock protein (HSP20) family.</text>
</comment>
<dbReference type="Proteomes" id="UP000007151">
    <property type="component" value="Unassembled WGS sequence"/>
</dbReference>
<evidence type="ECO:0000256" key="8">
    <source>
        <dbReference type="RuleBase" id="RU003616"/>
    </source>
</evidence>
<keyword evidence="3 6" id="KW-0862">Zinc</keyword>
<dbReference type="Gene3D" id="2.60.40.790">
    <property type="match status" value="1"/>
</dbReference>
<dbReference type="PROSITE" id="PS01031">
    <property type="entry name" value="SHSP"/>
    <property type="match status" value="1"/>
</dbReference>
<evidence type="ECO:0000256" key="3">
    <source>
        <dbReference type="ARBA" id="ARBA00022833"/>
    </source>
</evidence>
<dbReference type="PIRSF" id="PIRSF036514">
    <property type="entry name" value="Sm_HSP_B1"/>
    <property type="match status" value="1"/>
</dbReference>
<dbReference type="InterPro" id="IPR055269">
    <property type="entry name" value="Alpha-crystallin/HSP_16"/>
</dbReference>
<dbReference type="InterPro" id="IPR003090">
    <property type="entry name" value="Alpha-crystallin_N"/>
</dbReference>
<dbReference type="GO" id="GO:0005634">
    <property type="term" value="C:nucleus"/>
    <property type="evidence" value="ECO:0007669"/>
    <property type="project" value="TreeGrafter"/>
</dbReference>
<keyword evidence="2 6" id="KW-0479">Metal-binding</keyword>
<evidence type="ECO:0000256" key="1">
    <source>
        <dbReference type="ARBA" id="ARBA00022613"/>
    </source>
</evidence>
<protein>
    <submittedName>
        <fullName evidence="10">Heat shock protein 20.4</fullName>
    </submittedName>
</protein>
<dbReference type="GO" id="GO:0051082">
    <property type="term" value="F:unfolded protein binding"/>
    <property type="evidence" value="ECO:0007669"/>
    <property type="project" value="TreeGrafter"/>
</dbReference>
<proteinExistence type="inferred from homology"/>
<dbReference type="CDD" id="cd06526">
    <property type="entry name" value="metazoan_ACD"/>
    <property type="match status" value="1"/>
</dbReference>
<evidence type="ECO:0000256" key="9">
    <source>
        <dbReference type="SAM" id="MobiDB-lite"/>
    </source>
</evidence>
<feature type="region of interest" description="Disordered" evidence="9">
    <location>
        <begin position="144"/>
        <end position="181"/>
    </location>
</feature>
<keyword evidence="1" id="KW-0273">Eye lens protein</keyword>
<dbReference type="SUPFAM" id="SSF49764">
    <property type="entry name" value="HSP20-like chaperones"/>
    <property type="match status" value="1"/>
</dbReference>
<dbReference type="AlphaFoldDB" id="A0A212EIS5"/>
<dbReference type="GO" id="GO:0005737">
    <property type="term" value="C:cytoplasm"/>
    <property type="evidence" value="ECO:0007669"/>
    <property type="project" value="TreeGrafter"/>
</dbReference>
<keyword evidence="4 10" id="KW-0346">Stress response</keyword>
<gene>
    <name evidence="10" type="ORF">KGM_215439</name>
</gene>
<feature type="binding site" evidence="6">
    <location>
        <position position="107"/>
    </location>
    <ligand>
        <name>Zn(2+)</name>
        <dbReference type="ChEBI" id="CHEBI:29105"/>
        <label>2</label>
    </ligand>
</feature>
<dbReference type="Pfam" id="PF00011">
    <property type="entry name" value="HSP20"/>
    <property type="match status" value="1"/>
</dbReference>
<dbReference type="STRING" id="278856.A0A212EIS5"/>
<dbReference type="PANTHER" id="PTHR45640:SF13">
    <property type="entry name" value="HEAT SHOCK PROTEIN 22-RELATED"/>
    <property type="match status" value="1"/>
</dbReference>
<sequence>MSLIPYLFDDFPFGRPRRLLDQHFGLGLTPDDLLTVAAGPLATREYYRPWRHLAAAARDLGSSIKSDPNNFQISLDVQHFSPDEISVKTADGFVVIEGKHEEKQDQHGYVSRHFVRRYALPEGSLPETVESKLSSDGVLTITAPRKVPDSVKGERKVPITQTGPVRKDIKDQSEGTNDKAQ</sequence>
<dbReference type="eggNOG" id="KOG3591">
    <property type="taxonomic scope" value="Eukaryota"/>
</dbReference>
<evidence type="ECO:0000256" key="4">
    <source>
        <dbReference type="ARBA" id="ARBA00023016"/>
    </source>
</evidence>
<name>A0A212EIS5_DANPL</name>
<dbReference type="PRINTS" id="PR00299">
    <property type="entry name" value="ACRYSTALLIN"/>
</dbReference>
<dbReference type="OrthoDB" id="1431247at2759"/>
<feature type="compositionally biased region" description="Basic and acidic residues" evidence="9">
    <location>
        <begin position="146"/>
        <end position="157"/>
    </location>
</feature>
<accession>A0A212EIS5</accession>
<evidence type="ECO:0000256" key="7">
    <source>
        <dbReference type="PROSITE-ProRule" id="PRU00285"/>
    </source>
</evidence>
<dbReference type="InterPro" id="IPR001436">
    <property type="entry name" value="Alpha-crystallin/sHSP_animal"/>
</dbReference>
<dbReference type="GO" id="GO:0046872">
    <property type="term" value="F:metal ion binding"/>
    <property type="evidence" value="ECO:0007669"/>
    <property type="project" value="UniProtKB-KW"/>
</dbReference>
<evidence type="ECO:0000256" key="2">
    <source>
        <dbReference type="ARBA" id="ARBA00022723"/>
    </source>
</evidence>
<evidence type="ECO:0000256" key="6">
    <source>
        <dbReference type="PIRSR" id="PIRSR036514-1"/>
    </source>
</evidence>
<evidence type="ECO:0000256" key="5">
    <source>
        <dbReference type="PIRNR" id="PIRNR036514"/>
    </source>
</evidence>
<dbReference type="GO" id="GO:0042026">
    <property type="term" value="P:protein refolding"/>
    <property type="evidence" value="ECO:0007669"/>
    <property type="project" value="TreeGrafter"/>
</dbReference>
<dbReference type="EMBL" id="AGBW02014566">
    <property type="protein sequence ID" value="OWR41396.1"/>
    <property type="molecule type" value="Genomic_DNA"/>
</dbReference>
<dbReference type="Pfam" id="PF00525">
    <property type="entry name" value="Crystallin"/>
    <property type="match status" value="1"/>
</dbReference>
<keyword evidence="11" id="KW-1185">Reference proteome</keyword>
<dbReference type="GO" id="GO:0005212">
    <property type="term" value="F:structural constituent of eye lens"/>
    <property type="evidence" value="ECO:0007669"/>
    <property type="project" value="UniProtKB-KW"/>
</dbReference>